<dbReference type="Proteomes" id="UP000327157">
    <property type="component" value="Chromosome 2"/>
</dbReference>
<dbReference type="Gene3D" id="3.80.10.10">
    <property type="entry name" value="Ribonuclease Inhibitor"/>
    <property type="match status" value="2"/>
</dbReference>
<feature type="domain" description="R13L1/DRL21-like LRR repeat region" evidence="1">
    <location>
        <begin position="26"/>
        <end position="146"/>
    </location>
</feature>
<dbReference type="EMBL" id="SMOL01000157">
    <property type="protein sequence ID" value="KAB2626779.1"/>
    <property type="molecule type" value="Genomic_DNA"/>
</dbReference>
<sequence>MDQAKIEELPSSIGKLKCLRARRHRIDELGRLNHLEGKLIIGSLEYVRDKDEAKKSNLVGKANIQRLELRWNISWGISDNFHDHDLLESFQPTIQNFMGSKFASWIMSDSLPINLTEIKLNGCRECEEVSPLRHLPNLRTIVFDRMTKLKCVGVEFYGYKHVNNDAVAMKVTLFPALKSLRFENSPALSEWKEAVVEKVMSTGEKAAPVMFPCLEELKLWKCRNLKSAPTHFPSLREMAIWEVGNAMPIENICSRVTTLTSLDIYSIKELTCLPVGMGEKNHNLRELRIKDCDKLASMSCGLEYCTSLETLRVSGCPNLESFQISPSQSL</sequence>
<dbReference type="AlphaFoldDB" id="A0A5N5HFI9"/>
<reference evidence="3" key="2">
    <citation type="submission" date="2019-10" db="EMBL/GenBank/DDBJ databases">
        <title>A de novo genome assembly of a pear dwarfing rootstock.</title>
        <authorList>
            <person name="Wang F."/>
            <person name="Wang J."/>
            <person name="Li S."/>
            <person name="Zhang Y."/>
            <person name="Fang M."/>
            <person name="Ma L."/>
            <person name="Zhao Y."/>
            <person name="Jiang S."/>
        </authorList>
    </citation>
    <scope>NUCLEOTIDE SEQUENCE [LARGE SCALE GENOMIC DNA]</scope>
</reference>
<evidence type="ECO:0000259" key="1">
    <source>
        <dbReference type="Pfam" id="PF25019"/>
    </source>
</evidence>
<dbReference type="InterPro" id="IPR032675">
    <property type="entry name" value="LRR_dom_sf"/>
</dbReference>
<proteinExistence type="predicted"/>
<reference evidence="2 3" key="3">
    <citation type="submission" date="2019-11" db="EMBL/GenBank/DDBJ databases">
        <title>A de novo genome assembly of a pear dwarfing rootstock.</title>
        <authorList>
            <person name="Wang F."/>
            <person name="Wang J."/>
            <person name="Li S."/>
            <person name="Zhang Y."/>
            <person name="Fang M."/>
            <person name="Ma L."/>
            <person name="Zhao Y."/>
            <person name="Jiang S."/>
        </authorList>
    </citation>
    <scope>NUCLEOTIDE SEQUENCE [LARGE SCALE GENOMIC DNA]</scope>
    <source>
        <strain evidence="2">S2</strain>
        <tissue evidence="2">Leaf</tissue>
    </source>
</reference>
<gene>
    <name evidence="2" type="ORF">D8674_020397</name>
</gene>
<comment type="caution">
    <text evidence="2">The sequence shown here is derived from an EMBL/GenBank/DDBJ whole genome shotgun (WGS) entry which is preliminary data.</text>
</comment>
<evidence type="ECO:0000313" key="3">
    <source>
        <dbReference type="Proteomes" id="UP000327157"/>
    </source>
</evidence>
<dbReference type="PANTHER" id="PTHR47186:SF3">
    <property type="entry name" value="OS09G0267800 PROTEIN"/>
    <property type="match status" value="1"/>
</dbReference>
<protein>
    <submittedName>
        <fullName evidence="2">Disease resistance protein RGA3</fullName>
    </submittedName>
</protein>
<keyword evidence="3" id="KW-1185">Reference proteome</keyword>
<dbReference type="PANTHER" id="PTHR47186">
    <property type="entry name" value="LEUCINE-RICH REPEAT-CONTAINING PROTEIN 57"/>
    <property type="match status" value="1"/>
</dbReference>
<accession>A0A5N5HFI9</accession>
<reference evidence="2 3" key="1">
    <citation type="submission" date="2019-09" db="EMBL/GenBank/DDBJ databases">
        <authorList>
            <person name="Ou C."/>
        </authorList>
    </citation>
    <scope>NUCLEOTIDE SEQUENCE [LARGE SCALE GENOMIC DNA]</scope>
    <source>
        <strain evidence="2">S2</strain>
        <tissue evidence="2">Leaf</tissue>
    </source>
</reference>
<dbReference type="SUPFAM" id="SSF52058">
    <property type="entry name" value="L domain-like"/>
    <property type="match status" value="1"/>
</dbReference>
<evidence type="ECO:0000313" key="2">
    <source>
        <dbReference type="EMBL" id="KAB2626779.1"/>
    </source>
</evidence>
<organism evidence="2 3">
    <name type="scientific">Pyrus ussuriensis x Pyrus communis</name>
    <dbReference type="NCBI Taxonomy" id="2448454"/>
    <lineage>
        <taxon>Eukaryota</taxon>
        <taxon>Viridiplantae</taxon>
        <taxon>Streptophyta</taxon>
        <taxon>Embryophyta</taxon>
        <taxon>Tracheophyta</taxon>
        <taxon>Spermatophyta</taxon>
        <taxon>Magnoliopsida</taxon>
        <taxon>eudicotyledons</taxon>
        <taxon>Gunneridae</taxon>
        <taxon>Pentapetalae</taxon>
        <taxon>rosids</taxon>
        <taxon>fabids</taxon>
        <taxon>Rosales</taxon>
        <taxon>Rosaceae</taxon>
        <taxon>Amygdaloideae</taxon>
        <taxon>Maleae</taxon>
        <taxon>Pyrus</taxon>
    </lineage>
</organism>
<dbReference type="InterPro" id="IPR056789">
    <property type="entry name" value="LRR_R13L1-DRL21"/>
</dbReference>
<dbReference type="Pfam" id="PF25019">
    <property type="entry name" value="LRR_R13L1-DRL21"/>
    <property type="match status" value="1"/>
</dbReference>
<dbReference type="OrthoDB" id="1636630at2759"/>
<name>A0A5N5HFI9_9ROSA</name>